<dbReference type="Proteomes" id="UP000177328">
    <property type="component" value="Unassembled WGS sequence"/>
</dbReference>
<dbReference type="EMBL" id="MFDD01000001">
    <property type="protein sequence ID" value="OGE41547.1"/>
    <property type="molecule type" value="Genomic_DNA"/>
</dbReference>
<name>A0A1F5KKU1_9BACT</name>
<protein>
    <submittedName>
        <fullName evidence="1">Uncharacterized protein</fullName>
    </submittedName>
</protein>
<gene>
    <name evidence="1" type="ORF">A3D25_00820</name>
</gene>
<reference evidence="1 2" key="1">
    <citation type="journal article" date="2016" name="Nat. Commun.">
        <title>Thousands of microbial genomes shed light on interconnected biogeochemical processes in an aquifer system.</title>
        <authorList>
            <person name="Anantharaman K."/>
            <person name="Brown C.T."/>
            <person name="Hug L.A."/>
            <person name="Sharon I."/>
            <person name="Castelle C.J."/>
            <person name="Probst A.J."/>
            <person name="Thomas B.C."/>
            <person name="Singh A."/>
            <person name="Wilkins M.J."/>
            <person name="Karaoz U."/>
            <person name="Brodie E.L."/>
            <person name="Williams K.H."/>
            <person name="Hubbard S.S."/>
            <person name="Banfield J.F."/>
        </authorList>
    </citation>
    <scope>NUCLEOTIDE SEQUENCE [LARGE SCALE GENOMIC DNA]</scope>
</reference>
<accession>A0A1F5KKU1</accession>
<evidence type="ECO:0000313" key="2">
    <source>
        <dbReference type="Proteomes" id="UP000177328"/>
    </source>
</evidence>
<sequence length="90" mass="10520">MKKLSAVIDEVKNTKRPKNLSKEFQFYGCSICEVLGDTDRYSLYIKLAKTHQRQLLEQALNFVKDYPNAKSKAKLFMWKLKELKSQGYIA</sequence>
<evidence type="ECO:0000313" key="1">
    <source>
        <dbReference type="EMBL" id="OGE41547.1"/>
    </source>
</evidence>
<proteinExistence type="predicted"/>
<dbReference type="AlphaFoldDB" id="A0A1F5KKU1"/>
<comment type="caution">
    <text evidence="1">The sequence shown here is derived from an EMBL/GenBank/DDBJ whole genome shotgun (WGS) entry which is preliminary data.</text>
</comment>
<organism evidence="1 2">
    <name type="scientific">Candidatus Daviesbacteria bacterium RIFCSPHIGHO2_02_FULL_43_12</name>
    <dbReference type="NCBI Taxonomy" id="1797776"/>
    <lineage>
        <taxon>Bacteria</taxon>
        <taxon>Candidatus Daviesiibacteriota</taxon>
    </lineage>
</organism>